<comment type="caution">
    <text evidence="7">The sequence shown here is derived from an EMBL/GenBank/DDBJ whole genome shotgun (WGS) entry which is preliminary data.</text>
</comment>
<dbReference type="InterPro" id="IPR007593">
    <property type="entry name" value="CD225/Dispanin_fam"/>
</dbReference>
<dbReference type="EMBL" id="CALNXI010003152">
    <property type="protein sequence ID" value="CAH3192349.1"/>
    <property type="molecule type" value="Genomic_DNA"/>
</dbReference>
<evidence type="ECO:0000313" key="8">
    <source>
        <dbReference type="Proteomes" id="UP001159427"/>
    </source>
</evidence>
<organism evidence="7 8">
    <name type="scientific">Porites evermanni</name>
    <dbReference type="NCBI Taxonomy" id="104178"/>
    <lineage>
        <taxon>Eukaryota</taxon>
        <taxon>Metazoa</taxon>
        <taxon>Cnidaria</taxon>
        <taxon>Anthozoa</taxon>
        <taxon>Hexacorallia</taxon>
        <taxon>Scleractinia</taxon>
        <taxon>Fungiina</taxon>
        <taxon>Poritidae</taxon>
        <taxon>Porites</taxon>
    </lineage>
</organism>
<proteinExistence type="inferred from homology"/>
<protein>
    <submittedName>
        <fullName evidence="7">Uncharacterized protein</fullName>
    </submittedName>
</protein>
<evidence type="ECO:0000256" key="6">
    <source>
        <dbReference type="SAM" id="Phobius"/>
    </source>
</evidence>
<evidence type="ECO:0000313" key="7">
    <source>
        <dbReference type="EMBL" id="CAH3192349.1"/>
    </source>
</evidence>
<comment type="similarity">
    <text evidence="2">Belongs to the CD225/Dispanin family.</text>
</comment>
<dbReference type="Proteomes" id="UP001159427">
    <property type="component" value="Unassembled WGS sequence"/>
</dbReference>
<gene>
    <name evidence="7" type="ORF">PEVE_00023733</name>
</gene>
<evidence type="ECO:0000256" key="4">
    <source>
        <dbReference type="ARBA" id="ARBA00022989"/>
    </source>
</evidence>
<keyword evidence="3 6" id="KW-0812">Transmembrane</keyword>
<evidence type="ECO:0000256" key="3">
    <source>
        <dbReference type="ARBA" id="ARBA00022692"/>
    </source>
</evidence>
<sequence length="136" mass="15417">MKEACRYILFNMPICKNETLHIGEGEKNYTQEKSDTLVEMEPLGFSMQAERFAPLREAPPNDYRLLAIVSIFFCPLVGSLAFVMSYLTNKRFEADELKRAEDASRDAKFSAIMAIFFGVAIVLFCIFIFAIVPVLA</sequence>
<feature type="transmembrane region" description="Helical" evidence="6">
    <location>
        <begin position="65"/>
        <end position="88"/>
    </location>
</feature>
<dbReference type="Pfam" id="PF04505">
    <property type="entry name" value="CD225"/>
    <property type="match status" value="1"/>
</dbReference>
<name>A0ABN8SLC0_9CNID</name>
<reference evidence="7 8" key="1">
    <citation type="submission" date="2022-05" db="EMBL/GenBank/DDBJ databases">
        <authorList>
            <consortium name="Genoscope - CEA"/>
            <person name="William W."/>
        </authorList>
    </citation>
    <scope>NUCLEOTIDE SEQUENCE [LARGE SCALE GENOMIC DNA]</scope>
</reference>
<keyword evidence="8" id="KW-1185">Reference proteome</keyword>
<feature type="transmembrane region" description="Helical" evidence="6">
    <location>
        <begin position="109"/>
        <end position="135"/>
    </location>
</feature>
<evidence type="ECO:0000256" key="5">
    <source>
        <dbReference type="ARBA" id="ARBA00023136"/>
    </source>
</evidence>
<keyword evidence="5 6" id="KW-0472">Membrane</keyword>
<evidence type="ECO:0000256" key="2">
    <source>
        <dbReference type="ARBA" id="ARBA00006843"/>
    </source>
</evidence>
<dbReference type="PANTHER" id="PTHR14948:SF18">
    <property type="entry name" value="PROLINE RICH TRANSMEMBRANE PROTEIN 1B"/>
    <property type="match status" value="1"/>
</dbReference>
<evidence type="ECO:0000256" key="1">
    <source>
        <dbReference type="ARBA" id="ARBA00004370"/>
    </source>
</evidence>
<dbReference type="PANTHER" id="PTHR14948">
    <property type="entry name" value="NG5"/>
    <property type="match status" value="1"/>
</dbReference>
<comment type="subcellular location">
    <subcellularLocation>
        <location evidence="1">Membrane</location>
    </subcellularLocation>
</comment>
<accession>A0ABN8SLC0</accession>
<keyword evidence="4 6" id="KW-1133">Transmembrane helix</keyword>
<dbReference type="InterPro" id="IPR051423">
    <property type="entry name" value="CD225/Dispanin"/>
</dbReference>